<organism evidence="11 12">
    <name type="scientific">Thecamonas trahens ATCC 50062</name>
    <dbReference type="NCBI Taxonomy" id="461836"/>
    <lineage>
        <taxon>Eukaryota</taxon>
        <taxon>Apusozoa</taxon>
        <taxon>Apusomonadida</taxon>
        <taxon>Apusomonadidae</taxon>
        <taxon>Thecamonas</taxon>
    </lineage>
</organism>
<evidence type="ECO:0000256" key="7">
    <source>
        <dbReference type="ARBA" id="ARBA00022840"/>
    </source>
</evidence>
<dbReference type="InterPro" id="IPR017441">
    <property type="entry name" value="Protein_kinase_ATP_BS"/>
</dbReference>
<dbReference type="PANTHER" id="PTHR48053">
    <property type="entry name" value="LEUCINE RICH REPEAT FAMILY PROTEIN, EXPRESSED"/>
    <property type="match status" value="1"/>
</dbReference>
<keyword evidence="12" id="KW-1185">Reference proteome</keyword>
<keyword evidence="6 8" id="KW-0547">Nucleotide-binding</keyword>
<evidence type="ECO:0000313" key="11">
    <source>
        <dbReference type="EMBL" id="KNC56268.1"/>
    </source>
</evidence>
<dbReference type="OMA" id="WALACCI"/>
<evidence type="ECO:0000256" key="2">
    <source>
        <dbReference type="ARBA" id="ARBA00004236"/>
    </source>
</evidence>
<dbReference type="GO" id="GO:0004674">
    <property type="term" value="F:protein serine/threonine kinase activity"/>
    <property type="evidence" value="ECO:0007669"/>
    <property type="project" value="UniProtKB-KW"/>
</dbReference>
<gene>
    <name evidence="11" type="ORF">AMSG_02237</name>
</gene>
<dbReference type="PROSITE" id="PS51450">
    <property type="entry name" value="LRR"/>
    <property type="match status" value="2"/>
</dbReference>
<keyword evidence="11" id="KW-0418">Kinase</keyword>
<dbReference type="InterPro" id="IPR051716">
    <property type="entry name" value="Plant_RL_S/T_kinase"/>
</dbReference>
<dbReference type="RefSeq" id="XP_013760787.1">
    <property type="nucleotide sequence ID" value="XM_013905333.1"/>
</dbReference>
<feature type="binding site" evidence="8">
    <location>
        <position position="462"/>
    </location>
    <ligand>
        <name>ATP</name>
        <dbReference type="ChEBI" id="CHEBI:30616"/>
    </ligand>
</feature>
<dbReference type="eggNOG" id="KOG0198">
    <property type="taxonomic scope" value="Eukaryota"/>
</dbReference>
<dbReference type="SUPFAM" id="SSF56112">
    <property type="entry name" value="Protein kinase-like (PK-like)"/>
    <property type="match status" value="1"/>
</dbReference>
<dbReference type="PROSITE" id="PS00107">
    <property type="entry name" value="PROTEIN_KINASE_ATP"/>
    <property type="match status" value="1"/>
</dbReference>
<comment type="subcellular location">
    <subcellularLocation>
        <location evidence="2">Cell membrane</location>
    </subcellularLocation>
    <subcellularLocation>
        <location evidence="1">Membrane</location>
        <topology evidence="1">Single-pass membrane protein</topology>
    </subcellularLocation>
</comment>
<dbReference type="SMART" id="SM00220">
    <property type="entry name" value="S_TKc"/>
    <property type="match status" value="1"/>
</dbReference>
<evidence type="ECO:0000256" key="9">
    <source>
        <dbReference type="SAM" id="MobiDB-lite"/>
    </source>
</evidence>
<reference evidence="11 12" key="1">
    <citation type="submission" date="2010-05" db="EMBL/GenBank/DDBJ databases">
        <title>The Genome Sequence of Thecamonas trahens ATCC 50062.</title>
        <authorList>
            <consortium name="The Broad Institute Genome Sequencing Platform"/>
            <person name="Russ C."/>
            <person name="Cuomo C."/>
            <person name="Shea T."/>
            <person name="Young S.K."/>
            <person name="Zeng Q."/>
            <person name="Koehrsen M."/>
            <person name="Haas B."/>
            <person name="Borodovsky M."/>
            <person name="Guigo R."/>
            <person name="Alvarado L."/>
            <person name="Berlin A."/>
            <person name="Bochicchio J."/>
            <person name="Borenstein D."/>
            <person name="Chapman S."/>
            <person name="Chen Z."/>
            <person name="Freedman E."/>
            <person name="Gellesch M."/>
            <person name="Goldberg J."/>
            <person name="Griggs A."/>
            <person name="Gujja S."/>
            <person name="Heilman E."/>
            <person name="Heiman D."/>
            <person name="Hepburn T."/>
            <person name="Howarth C."/>
            <person name="Jen D."/>
            <person name="Larson L."/>
            <person name="Mehta T."/>
            <person name="Park D."/>
            <person name="Pearson M."/>
            <person name="Roberts A."/>
            <person name="Saif S."/>
            <person name="Shenoy N."/>
            <person name="Sisk P."/>
            <person name="Stolte C."/>
            <person name="Sykes S."/>
            <person name="Thomson T."/>
            <person name="Walk T."/>
            <person name="White J."/>
            <person name="Yandava C."/>
            <person name="Burger G."/>
            <person name="Gray M.W."/>
            <person name="Holland P.W.H."/>
            <person name="King N."/>
            <person name="Lang F.B.F."/>
            <person name="Roger A.J."/>
            <person name="Ruiz-Trillo I."/>
            <person name="Lander E."/>
            <person name="Nusbaum C."/>
        </authorList>
    </citation>
    <scope>NUCLEOTIDE SEQUENCE [LARGE SCALE GENOMIC DNA]</scope>
    <source>
        <strain evidence="11 12">ATCC 50062</strain>
    </source>
</reference>
<feature type="region of interest" description="Disordered" evidence="9">
    <location>
        <begin position="277"/>
        <end position="320"/>
    </location>
</feature>
<dbReference type="SMART" id="SM00364">
    <property type="entry name" value="LRR_BAC"/>
    <property type="match status" value="5"/>
</dbReference>
<evidence type="ECO:0000256" key="1">
    <source>
        <dbReference type="ARBA" id="ARBA00004167"/>
    </source>
</evidence>
<sequence>MEYCEMRGRGRSSLPKSVLVAGDEVDSLDASGNRLSRKALTRLATDLPALRVLILNDNKLSSIPRLDRLTALQRVELAGNKLDAKVWDSLAECGSLNSLDLARNKLKSVPDDLHLCHPHLTSLSLAGNAMRKLPPRVFANAHGLLHLDLPSSLMRLDASGNRLATLPEALSGLHDLVWLCISHNELTTLPRAVASLEALKHLEASSNNISRVSKAFLTARADSALVMLELSGNPVASGARGGGVANTHASITKLLAHCVQARTAGTVIFEENLAGSSESDGARSRRKKRSRAPLTEIAVNTRAERGRGRSRGRDRGRKVHNKKPLFGSLIRIGELSGSSSSALSGSSLSSATSQLASSSSYYSYYSDTEQSDESGSEYLQFTESEYSDEGETVTGGSSSSMLGWLKRKFRRSPSSSSGAASPTALKQFIPFKKLALKEVLGRGKFGVVHAADWKKHGRVAVKIIHDGSTTPTALSPDQAEAVHEAFEKELDVLARACAASDRVCELKGSSVTKEGFPCLVMELYDGGSLRNVLNEHRGKLPHDLFLSFVKDMARGVRDMHRINIVLRDLKPDNCLVDSDSRVFLSDFGISRVVEETAGLHTRQIGTHIYMAPESFASSKVSSECDIWALACCIVHLYSGKRPWHHVPRTAFYQLIDTQHPLIPKSMPAPLRKLLRKCFRHEPEARPTADECYAVIAEL</sequence>
<evidence type="ECO:0000256" key="4">
    <source>
        <dbReference type="ARBA" id="ARBA00022729"/>
    </source>
</evidence>
<dbReference type="GO" id="GO:0005886">
    <property type="term" value="C:plasma membrane"/>
    <property type="evidence" value="ECO:0007669"/>
    <property type="project" value="UniProtKB-SubCell"/>
</dbReference>
<feature type="domain" description="Protein kinase" evidence="10">
    <location>
        <begin position="434"/>
        <end position="698"/>
    </location>
</feature>
<evidence type="ECO:0000313" key="12">
    <source>
        <dbReference type="Proteomes" id="UP000054408"/>
    </source>
</evidence>
<keyword evidence="5" id="KW-0677">Repeat</keyword>
<dbReference type="eggNOG" id="KOG0619">
    <property type="taxonomic scope" value="Eukaryota"/>
</dbReference>
<evidence type="ECO:0000256" key="8">
    <source>
        <dbReference type="PROSITE-ProRule" id="PRU10141"/>
    </source>
</evidence>
<keyword evidence="3" id="KW-0433">Leucine-rich repeat</keyword>
<evidence type="ECO:0000259" key="10">
    <source>
        <dbReference type="PROSITE" id="PS50011"/>
    </source>
</evidence>
<dbReference type="InterPro" id="IPR011009">
    <property type="entry name" value="Kinase-like_dom_sf"/>
</dbReference>
<keyword evidence="7 8" id="KW-0067">ATP-binding</keyword>
<evidence type="ECO:0000256" key="3">
    <source>
        <dbReference type="ARBA" id="ARBA00022614"/>
    </source>
</evidence>
<dbReference type="SUPFAM" id="SSF52058">
    <property type="entry name" value="L domain-like"/>
    <property type="match status" value="1"/>
</dbReference>
<dbReference type="InterPro" id="IPR001245">
    <property type="entry name" value="Ser-Thr/Tyr_kinase_cat_dom"/>
</dbReference>
<dbReference type="AlphaFoldDB" id="A0A0L0DXK6"/>
<dbReference type="InterPro" id="IPR032675">
    <property type="entry name" value="LRR_dom_sf"/>
</dbReference>
<dbReference type="SMART" id="SM00369">
    <property type="entry name" value="LRR_TYP"/>
    <property type="match status" value="6"/>
</dbReference>
<keyword evidence="4" id="KW-0732">Signal</keyword>
<name>A0A0L0DXK6_THETB</name>
<evidence type="ECO:0000256" key="6">
    <source>
        <dbReference type="ARBA" id="ARBA00022741"/>
    </source>
</evidence>
<evidence type="ECO:0000256" key="5">
    <source>
        <dbReference type="ARBA" id="ARBA00022737"/>
    </source>
</evidence>
<feature type="compositionally biased region" description="Basic and acidic residues" evidence="9">
    <location>
        <begin position="302"/>
        <end position="313"/>
    </location>
</feature>
<dbReference type="GO" id="GO:0005524">
    <property type="term" value="F:ATP binding"/>
    <property type="evidence" value="ECO:0007669"/>
    <property type="project" value="UniProtKB-UniRule"/>
</dbReference>
<dbReference type="InterPro" id="IPR003591">
    <property type="entry name" value="Leu-rich_rpt_typical-subtyp"/>
</dbReference>
<dbReference type="Gene3D" id="3.80.10.10">
    <property type="entry name" value="Ribonuclease Inhibitor"/>
    <property type="match status" value="2"/>
</dbReference>
<dbReference type="PANTHER" id="PTHR48053:SF71">
    <property type="entry name" value="LEUCINE RICH REPEAT FAMILY PROTEIN, EXPRESSED"/>
    <property type="match status" value="1"/>
</dbReference>
<dbReference type="EMBL" id="GL349441">
    <property type="protein sequence ID" value="KNC56268.1"/>
    <property type="molecule type" value="Genomic_DNA"/>
</dbReference>
<dbReference type="Gene3D" id="1.10.510.10">
    <property type="entry name" value="Transferase(Phosphotransferase) domain 1"/>
    <property type="match status" value="1"/>
</dbReference>
<keyword evidence="11" id="KW-0723">Serine/threonine-protein kinase</keyword>
<dbReference type="PROSITE" id="PS50011">
    <property type="entry name" value="PROTEIN_KINASE_DOM"/>
    <property type="match status" value="1"/>
</dbReference>
<keyword evidence="11" id="KW-0808">Transferase</keyword>
<dbReference type="Gene3D" id="3.30.200.20">
    <property type="entry name" value="Phosphorylase Kinase, domain 1"/>
    <property type="match status" value="1"/>
</dbReference>
<accession>A0A0L0DXK6</accession>
<dbReference type="Pfam" id="PF07714">
    <property type="entry name" value="PK_Tyr_Ser-Thr"/>
    <property type="match status" value="1"/>
</dbReference>
<proteinExistence type="predicted"/>
<dbReference type="InterPro" id="IPR001611">
    <property type="entry name" value="Leu-rich_rpt"/>
</dbReference>
<dbReference type="GeneID" id="25561926"/>
<dbReference type="InterPro" id="IPR000719">
    <property type="entry name" value="Prot_kinase_dom"/>
</dbReference>
<dbReference type="Proteomes" id="UP000054408">
    <property type="component" value="Unassembled WGS sequence"/>
</dbReference>
<dbReference type="STRING" id="461836.A0A0L0DXK6"/>
<dbReference type="OrthoDB" id="346907at2759"/>
<protein>
    <submittedName>
        <fullName evidence="11">Serine/threonine protein kinase</fullName>
    </submittedName>
</protein>
<dbReference type="Pfam" id="PF13855">
    <property type="entry name" value="LRR_8"/>
    <property type="match status" value="2"/>
</dbReference>